<evidence type="ECO:0000313" key="10">
    <source>
        <dbReference type="EMBL" id="ROR72945.1"/>
    </source>
</evidence>
<organism evidence="10 11">
    <name type="scientific">Bogoriella caseilytica</name>
    <dbReference type="NCBI Taxonomy" id="56055"/>
    <lineage>
        <taxon>Bacteria</taxon>
        <taxon>Bacillati</taxon>
        <taxon>Actinomycetota</taxon>
        <taxon>Actinomycetes</taxon>
        <taxon>Micrococcales</taxon>
        <taxon>Bogoriellaceae</taxon>
        <taxon>Bogoriella</taxon>
    </lineage>
</organism>
<dbReference type="InterPro" id="IPR027417">
    <property type="entry name" value="P-loop_NTPase"/>
</dbReference>
<evidence type="ECO:0000256" key="2">
    <source>
        <dbReference type="ARBA" id="ARBA00005417"/>
    </source>
</evidence>
<feature type="domain" description="ABC transporter" evidence="9">
    <location>
        <begin position="306"/>
        <end position="556"/>
    </location>
</feature>
<dbReference type="GO" id="GO:0005886">
    <property type="term" value="C:plasma membrane"/>
    <property type="evidence" value="ECO:0007669"/>
    <property type="project" value="UniProtKB-SubCell"/>
</dbReference>
<keyword evidence="3" id="KW-0813">Transport</keyword>
<dbReference type="Gene3D" id="3.40.50.300">
    <property type="entry name" value="P-loop containing nucleotide triphosphate hydrolases"/>
    <property type="match status" value="2"/>
</dbReference>
<reference evidence="10 11" key="1">
    <citation type="submission" date="2018-11" db="EMBL/GenBank/DDBJ databases">
        <title>Sequencing the genomes of 1000 actinobacteria strains.</title>
        <authorList>
            <person name="Klenk H.-P."/>
        </authorList>
    </citation>
    <scope>NUCLEOTIDE SEQUENCE [LARGE SCALE GENOMIC DNA]</scope>
    <source>
        <strain evidence="10 11">DSM 11294</strain>
    </source>
</reference>
<evidence type="ECO:0000256" key="6">
    <source>
        <dbReference type="ARBA" id="ARBA00022840"/>
    </source>
</evidence>
<evidence type="ECO:0000256" key="1">
    <source>
        <dbReference type="ARBA" id="ARBA00004202"/>
    </source>
</evidence>
<dbReference type="GO" id="GO:0005524">
    <property type="term" value="F:ATP binding"/>
    <property type="evidence" value="ECO:0007669"/>
    <property type="project" value="UniProtKB-KW"/>
</dbReference>
<dbReference type="RefSeq" id="WP_123303438.1">
    <property type="nucleotide sequence ID" value="NZ_RKHK01000001.1"/>
</dbReference>
<dbReference type="PROSITE" id="PS00211">
    <property type="entry name" value="ABC_TRANSPORTER_1"/>
    <property type="match status" value="2"/>
</dbReference>
<evidence type="ECO:0000259" key="9">
    <source>
        <dbReference type="PROSITE" id="PS50893"/>
    </source>
</evidence>
<dbReference type="InterPro" id="IPR003439">
    <property type="entry name" value="ABC_transporter-like_ATP-bd"/>
</dbReference>
<proteinExistence type="inferred from homology"/>
<evidence type="ECO:0000256" key="4">
    <source>
        <dbReference type="ARBA" id="ARBA00022475"/>
    </source>
</evidence>
<evidence type="ECO:0000256" key="3">
    <source>
        <dbReference type="ARBA" id="ARBA00022448"/>
    </source>
</evidence>
<dbReference type="PROSITE" id="PS50893">
    <property type="entry name" value="ABC_TRANSPORTER_2"/>
    <property type="match status" value="2"/>
</dbReference>
<name>A0A3N2BCI7_9MICO</name>
<dbReference type="EMBL" id="RKHK01000001">
    <property type="protein sequence ID" value="ROR72945.1"/>
    <property type="molecule type" value="Genomic_DNA"/>
</dbReference>
<evidence type="ECO:0000256" key="5">
    <source>
        <dbReference type="ARBA" id="ARBA00022741"/>
    </source>
</evidence>
<dbReference type="Pfam" id="PF00005">
    <property type="entry name" value="ABC_tran"/>
    <property type="match status" value="2"/>
</dbReference>
<sequence length="569" mass="60435">MTELLQVRGLSVRAGDQELVDGVDLRVGAGERVALVGESGSGKTMTALAIMGLLPRGVTASGSVELAGHGELLRSGPGAEKAMSRVRGNRISMVFQEPMTALDPLMRVGDQVAEVIRTHQAERGGGAGDDGARGEGARGGAGGRAEARRRATALLAEVRLPDPQQAARAFPHQLSGGQRQRVVLAMALAGDPDLLIADEPTTALDVTVQKQMLELIDERLTQRGAGLLLVTHDPAVVAALCERVVHLHQGQVVPGPGTPLPPAQPLTSAAPSPAIVVSSRRSPGQEVPPSRHQLTTNVKEDGTAMVRVDQVSRTYGRRGFSGKGRVIEALRDVSFEVPSGQRLGIVGESGSGKSTLLRLIAGLDRPTSGSVHVASQQVSGPGAPRPGVRRLRWLRETAQVVFQDPRGSLDPQMRTGAIVGEPLRGVAREEREARVAQALDDVGLPADAAQRYPHEFSGGQRQRIAIARAVVVRPRLLLADEPVSALDVSVREQILELLDRLAAERELTLVLVSHDLQVVRRICEEVLVMKDGEIVEQGPSAQVLHSPRAPYTRELLAAALPSAARYSPT</sequence>
<protein>
    <submittedName>
        <fullName evidence="10">Peptide/nickel transport system ATP-binding protein</fullName>
    </submittedName>
</protein>
<keyword evidence="6 10" id="KW-0067">ATP-binding</keyword>
<dbReference type="Proteomes" id="UP000280668">
    <property type="component" value="Unassembled WGS sequence"/>
</dbReference>
<gene>
    <name evidence="10" type="ORF">EDD31_1309</name>
</gene>
<feature type="region of interest" description="Disordered" evidence="8">
    <location>
        <begin position="120"/>
        <end position="146"/>
    </location>
</feature>
<dbReference type="AlphaFoldDB" id="A0A3N2BCI7"/>
<keyword evidence="11" id="KW-1185">Reference proteome</keyword>
<keyword evidence="4" id="KW-1003">Cell membrane</keyword>
<accession>A0A3N2BCI7</accession>
<dbReference type="InterPro" id="IPR050388">
    <property type="entry name" value="ABC_Ni/Peptide_Import"/>
</dbReference>
<dbReference type="PANTHER" id="PTHR43297:SF2">
    <property type="entry name" value="DIPEPTIDE TRANSPORT ATP-BINDING PROTEIN DPPD"/>
    <property type="match status" value="1"/>
</dbReference>
<keyword evidence="5" id="KW-0547">Nucleotide-binding</keyword>
<evidence type="ECO:0000256" key="7">
    <source>
        <dbReference type="ARBA" id="ARBA00023136"/>
    </source>
</evidence>
<dbReference type="OrthoDB" id="4008250at2"/>
<dbReference type="CDD" id="cd03257">
    <property type="entry name" value="ABC_NikE_OppD_transporters"/>
    <property type="match status" value="2"/>
</dbReference>
<comment type="similarity">
    <text evidence="2">Belongs to the ABC transporter superfamily.</text>
</comment>
<dbReference type="SUPFAM" id="SSF52540">
    <property type="entry name" value="P-loop containing nucleoside triphosphate hydrolases"/>
    <property type="match status" value="2"/>
</dbReference>
<evidence type="ECO:0000256" key="8">
    <source>
        <dbReference type="SAM" id="MobiDB-lite"/>
    </source>
</evidence>
<keyword evidence="7" id="KW-0472">Membrane</keyword>
<comment type="subcellular location">
    <subcellularLocation>
        <location evidence="1">Cell membrane</location>
        <topology evidence="1">Peripheral membrane protein</topology>
    </subcellularLocation>
</comment>
<feature type="domain" description="ABC transporter" evidence="9">
    <location>
        <begin position="5"/>
        <end position="274"/>
    </location>
</feature>
<dbReference type="InterPro" id="IPR003593">
    <property type="entry name" value="AAA+_ATPase"/>
</dbReference>
<dbReference type="GO" id="GO:0016887">
    <property type="term" value="F:ATP hydrolysis activity"/>
    <property type="evidence" value="ECO:0007669"/>
    <property type="project" value="InterPro"/>
</dbReference>
<dbReference type="PANTHER" id="PTHR43297">
    <property type="entry name" value="OLIGOPEPTIDE TRANSPORT ATP-BINDING PROTEIN APPD"/>
    <property type="match status" value="1"/>
</dbReference>
<dbReference type="InterPro" id="IPR017871">
    <property type="entry name" value="ABC_transporter-like_CS"/>
</dbReference>
<comment type="caution">
    <text evidence="10">The sequence shown here is derived from an EMBL/GenBank/DDBJ whole genome shotgun (WGS) entry which is preliminary data.</text>
</comment>
<dbReference type="SMART" id="SM00382">
    <property type="entry name" value="AAA"/>
    <property type="match status" value="2"/>
</dbReference>
<evidence type="ECO:0000313" key="11">
    <source>
        <dbReference type="Proteomes" id="UP000280668"/>
    </source>
</evidence>